<evidence type="ECO:0000256" key="1">
    <source>
        <dbReference type="ARBA" id="ARBA00022884"/>
    </source>
</evidence>
<dbReference type="OMA" id="DQEYDNP"/>
<dbReference type="eggNOG" id="KOG0110">
    <property type="taxonomic scope" value="Eukaryota"/>
</dbReference>
<dbReference type="InterPro" id="IPR012677">
    <property type="entry name" value="Nucleotide-bd_a/b_plait_sf"/>
</dbReference>
<dbReference type="PROSITE" id="PS50102">
    <property type="entry name" value="RRM"/>
    <property type="match status" value="1"/>
</dbReference>
<keyword evidence="1 2" id="KW-0694">RNA-binding</keyword>
<feature type="region of interest" description="Disordered" evidence="3">
    <location>
        <begin position="134"/>
        <end position="155"/>
    </location>
</feature>
<dbReference type="Gene3D" id="3.30.70.330">
    <property type="match status" value="1"/>
</dbReference>
<name>A0A087G4V6_ARAAL</name>
<dbReference type="CDD" id="cd12320">
    <property type="entry name" value="RRM6_RBM19_RRM5_MRD1"/>
    <property type="match status" value="1"/>
</dbReference>
<dbReference type="SMART" id="SM00360">
    <property type="entry name" value="RRM"/>
    <property type="match status" value="1"/>
</dbReference>
<dbReference type="Proteomes" id="UP000029120">
    <property type="component" value="Chromosome 8"/>
</dbReference>
<keyword evidence="6" id="KW-1185">Reference proteome</keyword>
<evidence type="ECO:0000256" key="2">
    <source>
        <dbReference type="PROSITE-ProRule" id="PRU00176"/>
    </source>
</evidence>
<evidence type="ECO:0000313" key="5">
    <source>
        <dbReference type="EMBL" id="KFK24908.1"/>
    </source>
</evidence>
<dbReference type="GO" id="GO:0003723">
    <property type="term" value="F:RNA binding"/>
    <property type="evidence" value="ECO:0007669"/>
    <property type="project" value="UniProtKB-UniRule"/>
</dbReference>
<accession>A0A087G4V6</accession>
<dbReference type="InterPro" id="IPR000504">
    <property type="entry name" value="RRM_dom"/>
</dbReference>
<dbReference type="EMBL" id="CM002876">
    <property type="protein sequence ID" value="KFK24908.1"/>
    <property type="molecule type" value="Genomic_DNA"/>
</dbReference>
<proteinExistence type="predicted"/>
<dbReference type="Gramene" id="KFK24908">
    <property type="protein sequence ID" value="KFK24908"/>
    <property type="gene ID" value="AALP_AA8G040600"/>
</dbReference>
<feature type="domain" description="RRM" evidence="4">
    <location>
        <begin position="47"/>
        <end position="124"/>
    </location>
</feature>
<evidence type="ECO:0000259" key="4">
    <source>
        <dbReference type="PROSITE" id="PS50102"/>
    </source>
</evidence>
<dbReference type="AlphaFoldDB" id="A0A087G4V6"/>
<dbReference type="OrthoDB" id="439639at2759"/>
<organism evidence="5 6">
    <name type="scientific">Arabis alpina</name>
    <name type="common">Alpine rock-cress</name>
    <dbReference type="NCBI Taxonomy" id="50452"/>
    <lineage>
        <taxon>Eukaryota</taxon>
        <taxon>Viridiplantae</taxon>
        <taxon>Streptophyta</taxon>
        <taxon>Embryophyta</taxon>
        <taxon>Tracheophyta</taxon>
        <taxon>Spermatophyta</taxon>
        <taxon>Magnoliopsida</taxon>
        <taxon>eudicotyledons</taxon>
        <taxon>Gunneridae</taxon>
        <taxon>Pentapetalae</taxon>
        <taxon>rosids</taxon>
        <taxon>malvids</taxon>
        <taxon>Brassicales</taxon>
        <taxon>Brassicaceae</taxon>
        <taxon>Arabideae</taxon>
        <taxon>Arabis</taxon>
    </lineage>
</organism>
<dbReference type="SUPFAM" id="SSF54928">
    <property type="entry name" value="RNA-binding domain, RBD"/>
    <property type="match status" value="1"/>
</dbReference>
<dbReference type="Pfam" id="PF00076">
    <property type="entry name" value="RRM_1"/>
    <property type="match status" value="1"/>
</dbReference>
<reference evidence="6" key="1">
    <citation type="journal article" date="2015" name="Nat. Plants">
        <title>Genome expansion of Arabis alpina linked with retrotransposition and reduced symmetric DNA methylation.</title>
        <authorList>
            <person name="Willing E.M."/>
            <person name="Rawat V."/>
            <person name="Mandakova T."/>
            <person name="Maumus F."/>
            <person name="James G.V."/>
            <person name="Nordstroem K.J."/>
            <person name="Becker C."/>
            <person name="Warthmann N."/>
            <person name="Chica C."/>
            <person name="Szarzynska B."/>
            <person name="Zytnicki M."/>
            <person name="Albani M.C."/>
            <person name="Kiefer C."/>
            <person name="Bergonzi S."/>
            <person name="Castaings L."/>
            <person name="Mateos J.L."/>
            <person name="Berns M.C."/>
            <person name="Bujdoso N."/>
            <person name="Piofczyk T."/>
            <person name="de Lorenzo L."/>
            <person name="Barrero-Sicilia C."/>
            <person name="Mateos I."/>
            <person name="Piednoel M."/>
            <person name="Hagmann J."/>
            <person name="Chen-Min-Tao R."/>
            <person name="Iglesias-Fernandez R."/>
            <person name="Schuster S.C."/>
            <person name="Alonso-Blanco C."/>
            <person name="Roudier F."/>
            <person name="Carbonero P."/>
            <person name="Paz-Ares J."/>
            <person name="Davis S.J."/>
            <person name="Pecinka A."/>
            <person name="Quesneville H."/>
            <person name="Colot V."/>
            <person name="Lysak M.A."/>
            <person name="Weigel D."/>
            <person name="Coupland G."/>
            <person name="Schneeberger K."/>
        </authorList>
    </citation>
    <scope>NUCLEOTIDE SEQUENCE [LARGE SCALE GENOMIC DNA]</scope>
    <source>
        <strain evidence="6">cv. Pajares</strain>
    </source>
</reference>
<dbReference type="PANTHER" id="PTHR10352">
    <property type="entry name" value="EUKARYOTIC TRANSLATION INITIATION FACTOR 3 SUBUNIT G"/>
    <property type="match status" value="1"/>
</dbReference>
<evidence type="ECO:0000256" key="3">
    <source>
        <dbReference type="SAM" id="MobiDB-lite"/>
    </source>
</evidence>
<protein>
    <recommendedName>
        <fullName evidence="4">RRM domain-containing protein</fullName>
    </recommendedName>
</protein>
<evidence type="ECO:0000313" key="6">
    <source>
        <dbReference type="Proteomes" id="UP000029120"/>
    </source>
</evidence>
<sequence length="174" mass="19997">MEQEVGIDLDITEGTRLDGHALKLSFRKNKPSNDTVGKGLDKEKTLTKLHVKNVAFEATKKDLRQLFLPFGQIKGLRLPKRNIDQSSGYAFVEFMTMQEAKNAEKALSNTHFYGRPLLLEWANDDYGMNENRARSGRKYMNQENNNPKKRKSQTIVDKSRVKLKRIASPLHSLY</sequence>
<gene>
    <name evidence="5" type="ordered locus">AALP_Aa8g040600</name>
</gene>
<dbReference type="InterPro" id="IPR035979">
    <property type="entry name" value="RBD_domain_sf"/>
</dbReference>